<gene>
    <name evidence="1" type="ORF">OFUS_LOCUS14756</name>
</gene>
<name>A0A8S4P575_OWEFU</name>
<accession>A0A8S4P575</accession>
<keyword evidence="2" id="KW-1185">Reference proteome</keyword>
<dbReference type="EMBL" id="CAIIXF020000007">
    <property type="protein sequence ID" value="CAH1789385.1"/>
    <property type="molecule type" value="Genomic_DNA"/>
</dbReference>
<comment type="caution">
    <text evidence="1">The sequence shown here is derived from an EMBL/GenBank/DDBJ whole genome shotgun (WGS) entry which is preliminary data.</text>
</comment>
<evidence type="ECO:0000313" key="2">
    <source>
        <dbReference type="Proteomes" id="UP000749559"/>
    </source>
</evidence>
<organism evidence="1 2">
    <name type="scientific">Owenia fusiformis</name>
    <name type="common">Polychaete worm</name>
    <dbReference type="NCBI Taxonomy" id="6347"/>
    <lineage>
        <taxon>Eukaryota</taxon>
        <taxon>Metazoa</taxon>
        <taxon>Spiralia</taxon>
        <taxon>Lophotrochozoa</taxon>
        <taxon>Annelida</taxon>
        <taxon>Polychaeta</taxon>
        <taxon>Sedentaria</taxon>
        <taxon>Canalipalpata</taxon>
        <taxon>Sabellida</taxon>
        <taxon>Oweniida</taxon>
        <taxon>Oweniidae</taxon>
        <taxon>Owenia</taxon>
    </lineage>
</organism>
<proteinExistence type="predicted"/>
<dbReference type="Proteomes" id="UP000749559">
    <property type="component" value="Unassembled WGS sequence"/>
</dbReference>
<protein>
    <submittedName>
        <fullName evidence="1">Uncharacterized protein</fullName>
    </submittedName>
</protein>
<dbReference type="AlphaFoldDB" id="A0A8S4P575"/>
<sequence length="112" mass="12526">MIHGRVIHPQCYFSPRHKILPANDGSNSGVKLQNSDVVITLGRGPRALDPVIAPYSTKTKGCRRISVQFQTQLLWQEHALPVIVSREISPDDQALHGLICYLDFVMQLAHLT</sequence>
<reference evidence="1" key="1">
    <citation type="submission" date="2022-03" db="EMBL/GenBank/DDBJ databases">
        <authorList>
            <person name="Martin C."/>
        </authorList>
    </citation>
    <scope>NUCLEOTIDE SEQUENCE</scope>
</reference>
<evidence type="ECO:0000313" key="1">
    <source>
        <dbReference type="EMBL" id="CAH1789385.1"/>
    </source>
</evidence>